<keyword evidence="1" id="KW-0004">4Fe-4S</keyword>
<dbReference type="SUPFAM" id="SSF46548">
    <property type="entry name" value="alpha-helical ferredoxin"/>
    <property type="match status" value="2"/>
</dbReference>
<dbReference type="KEGG" id="dgg:DGI_0904"/>
<dbReference type="InterPro" id="IPR017896">
    <property type="entry name" value="4Fe4S_Fe-S-bd"/>
</dbReference>
<protein>
    <submittedName>
        <fullName evidence="7">Putative 4Fe-4S ferredoxin iron-sulfur binding domain-containing protein</fullName>
    </submittedName>
</protein>
<organism evidence="7 8">
    <name type="scientific">Megalodesulfovibrio gigas (strain ATCC 19364 / DSM 1382 / NCIMB 9332 / VKM B-1759)</name>
    <name type="common">Desulfovibrio gigas</name>
    <dbReference type="NCBI Taxonomy" id="1121448"/>
    <lineage>
        <taxon>Bacteria</taxon>
        <taxon>Pseudomonadati</taxon>
        <taxon>Thermodesulfobacteriota</taxon>
        <taxon>Desulfovibrionia</taxon>
        <taxon>Desulfovibrionales</taxon>
        <taxon>Desulfovibrionaceae</taxon>
        <taxon>Megalodesulfovibrio</taxon>
    </lineage>
</organism>
<evidence type="ECO:0000256" key="3">
    <source>
        <dbReference type="ARBA" id="ARBA00023002"/>
    </source>
</evidence>
<evidence type="ECO:0000256" key="5">
    <source>
        <dbReference type="ARBA" id="ARBA00023014"/>
    </source>
</evidence>
<dbReference type="eggNOG" id="COG0493">
    <property type="taxonomic scope" value="Bacteria"/>
</dbReference>
<reference evidence="8" key="2">
    <citation type="submission" date="2013-07" db="EMBL/GenBank/DDBJ databases">
        <authorList>
            <person name="Morais-Silva F.O."/>
            <person name="Rezende A.M."/>
            <person name="Pimentel C."/>
            <person name="Resende D.M."/>
            <person name="Santos C.I."/>
            <person name="Clemente C."/>
            <person name="de Oliveira L.M."/>
            <person name="da Silva S.M."/>
            <person name="Costa D.A."/>
            <person name="Varela-Raposo A."/>
            <person name="Horacio E.C.A."/>
            <person name="Matos M."/>
            <person name="Flores O."/>
            <person name="Ruiz J.C."/>
            <person name="Rodrigues-Pousada C."/>
        </authorList>
    </citation>
    <scope>NUCLEOTIDE SEQUENCE [LARGE SCALE GENOMIC DNA]</scope>
    <source>
        <strain evidence="8">ATCC 19364 / DSM 1382 / NCIMB 9332 / VKM B-1759</strain>
    </source>
</reference>
<evidence type="ECO:0000256" key="4">
    <source>
        <dbReference type="ARBA" id="ARBA00023004"/>
    </source>
</evidence>
<dbReference type="GO" id="GO:0016491">
    <property type="term" value="F:oxidoreductase activity"/>
    <property type="evidence" value="ECO:0007669"/>
    <property type="project" value="UniProtKB-KW"/>
</dbReference>
<dbReference type="SUPFAM" id="SSF51905">
    <property type="entry name" value="FAD/NAD(P)-binding domain"/>
    <property type="match status" value="1"/>
</dbReference>
<dbReference type="Gene3D" id="1.10.1060.10">
    <property type="entry name" value="Alpha-helical ferredoxin"/>
    <property type="match status" value="2"/>
</dbReference>
<dbReference type="Gene3D" id="3.50.50.60">
    <property type="entry name" value="FAD/NAD(P)-binding domain"/>
    <property type="match status" value="1"/>
</dbReference>
<dbReference type="AlphaFoldDB" id="T2G880"/>
<evidence type="ECO:0000313" key="8">
    <source>
        <dbReference type="Proteomes" id="UP000016587"/>
    </source>
</evidence>
<feature type="domain" description="4Fe-4S ferredoxin-type" evidence="6">
    <location>
        <begin position="343"/>
        <end position="371"/>
    </location>
</feature>
<dbReference type="STRING" id="1121448.DGI_0904"/>
<keyword evidence="3" id="KW-0560">Oxidoreductase</keyword>
<keyword evidence="2" id="KW-0479">Metal-binding</keyword>
<dbReference type="Proteomes" id="UP000016587">
    <property type="component" value="Chromosome"/>
</dbReference>
<dbReference type="PATRIC" id="fig|1121448.10.peg.904"/>
<dbReference type="eggNOG" id="COG0247">
    <property type="taxonomic scope" value="Bacteria"/>
</dbReference>
<dbReference type="GO" id="GO:0005886">
    <property type="term" value="C:plasma membrane"/>
    <property type="evidence" value="ECO:0007669"/>
    <property type="project" value="TreeGrafter"/>
</dbReference>
<dbReference type="InterPro" id="IPR051460">
    <property type="entry name" value="HdrC_iron-sulfur_subunit"/>
</dbReference>
<dbReference type="InterPro" id="IPR004017">
    <property type="entry name" value="Cys_rich_dom"/>
</dbReference>
<dbReference type="Pfam" id="PF02754">
    <property type="entry name" value="CCG"/>
    <property type="match status" value="2"/>
</dbReference>
<proteinExistence type="predicted"/>
<sequence>MEQQTLRAWEQRCTQEEPPKCQAACPLHVDVRAFMAAMQQGKWKEARAVLARTMPLPGVLGLVCEQPCQTSCRRADLDEALRIGDLERAAIRLFPQREAIRPLPAKNVQVAILGAGLSALTCAWDLGKKGYTPVLHAPAGEWGGLLRDIPEDLLPSQALEDAFAQLAGLRVQRVEAPALNRALLDQLSAKFSVVYVGLDTPSLAGGPASLGLEPPAAVTWQSAENTFCGGFQTRTCIDAAFQGRMAAVSMDRFLQKVSLTAARDREGPFETTLFTSIEGLPTQAAAPVVWQDADTVRAEAGRCLLCECKECVKVCVYLEQFKGYPKKYARELYNNLSIIQGLRKANTMIESCSGCGLCEAVCPGDFHMGRLCLEARQEMVRTNKMPGSAYDFAVRDFEASVSDQAALLRHAPGADSSAYLFMPGCQLAGSSPAMVQRVYGHLRDRLPEPAGLLLSCCGAPVKWAGQQARFDAHLQALEQSIIAMGSPTIIAACTTCIDTFREHLPAVKWISMWEILETHPPEAAPVNRSFSLHDPCTARHLEPVRGAVRRLADRCGLALHEPRLSGELTECCGFGGGMESANPALADTVARTRASRCEGDILAWCAMCRDSLSRSGKTVHHLLDFLFPEAAEAPVCATCSYIRRGPGGPDRQENRRRLKRDLLAELWQERAAMHEDTSPVQLAPEVRDMVDQRRILLSDIRAALRHARETGRELTNQETGRRLVCHAPGTVTYWVEYSIETTHMAVYRIHRAWSHRMAISEV</sequence>
<dbReference type="EMBL" id="CP006585">
    <property type="protein sequence ID" value="AGW12795.1"/>
    <property type="molecule type" value="Genomic_DNA"/>
</dbReference>
<dbReference type="PROSITE" id="PS00198">
    <property type="entry name" value="4FE4S_FER_1"/>
    <property type="match status" value="1"/>
</dbReference>
<dbReference type="HOGENOM" id="CLU_363603_0_0_7"/>
<dbReference type="InterPro" id="IPR017900">
    <property type="entry name" value="4Fe4S_Fe_S_CS"/>
</dbReference>
<dbReference type="Pfam" id="PF13534">
    <property type="entry name" value="Fer4_17"/>
    <property type="match status" value="1"/>
</dbReference>
<keyword evidence="5" id="KW-0411">Iron-sulfur</keyword>
<evidence type="ECO:0000256" key="1">
    <source>
        <dbReference type="ARBA" id="ARBA00022485"/>
    </source>
</evidence>
<dbReference type="InterPro" id="IPR009051">
    <property type="entry name" value="Helical_ferredxn"/>
</dbReference>
<dbReference type="NCBIfam" id="NF045663">
    <property type="entry name" value="diclust_near_Sec"/>
    <property type="match status" value="1"/>
</dbReference>
<gene>
    <name evidence="7" type="ORF">DGI_0904</name>
</gene>
<accession>T2G880</accession>
<dbReference type="GO" id="GO:0051539">
    <property type="term" value="F:4 iron, 4 sulfur cluster binding"/>
    <property type="evidence" value="ECO:0007669"/>
    <property type="project" value="UniProtKB-KW"/>
</dbReference>
<dbReference type="InterPro" id="IPR036188">
    <property type="entry name" value="FAD/NAD-bd_sf"/>
</dbReference>
<evidence type="ECO:0000313" key="7">
    <source>
        <dbReference type="EMBL" id="AGW12795.1"/>
    </source>
</evidence>
<dbReference type="PROSITE" id="PS51379">
    <property type="entry name" value="4FE4S_FER_2"/>
    <property type="match status" value="1"/>
</dbReference>
<keyword evidence="4" id="KW-0408">Iron</keyword>
<dbReference type="PANTHER" id="PTHR43255">
    <property type="entry name" value="IRON-SULFUR-BINDING OXIDOREDUCTASE FADF-RELATED-RELATED"/>
    <property type="match status" value="1"/>
</dbReference>
<dbReference type="InterPro" id="IPR028261">
    <property type="entry name" value="DPD_II"/>
</dbReference>
<dbReference type="PANTHER" id="PTHR43255:SF1">
    <property type="entry name" value="IRON-SULFUR-BINDING OXIDOREDUCTASE FADF-RELATED"/>
    <property type="match status" value="1"/>
</dbReference>
<dbReference type="GO" id="GO:0046872">
    <property type="term" value="F:metal ion binding"/>
    <property type="evidence" value="ECO:0007669"/>
    <property type="project" value="UniProtKB-KW"/>
</dbReference>
<reference evidence="7 8" key="1">
    <citation type="journal article" date="2013" name="J. Bacteriol.">
        <title>Roles of HynAB and Ech, the only two hydrogenases found in the model sulfate reducer Desulfovibrio gigas.</title>
        <authorList>
            <person name="Morais-Silva F.O."/>
            <person name="Santos C.I."/>
            <person name="Rodrigues R."/>
            <person name="Pereira I.A."/>
            <person name="Rodrigues-Pousada C."/>
        </authorList>
    </citation>
    <scope>NUCLEOTIDE SEQUENCE [LARGE SCALE GENOMIC DNA]</scope>
    <source>
        <strain evidence="8">ATCC 19364 / DSM 1382 / NCIMB 9332 / VKM B-1759</strain>
    </source>
</reference>
<dbReference type="OrthoDB" id="9803192at2"/>
<keyword evidence="8" id="KW-1185">Reference proteome</keyword>
<evidence type="ECO:0000259" key="6">
    <source>
        <dbReference type="PROSITE" id="PS51379"/>
    </source>
</evidence>
<dbReference type="Pfam" id="PF14691">
    <property type="entry name" value="Fer4_20"/>
    <property type="match status" value="1"/>
</dbReference>
<evidence type="ECO:0000256" key="2">
    <source>
        <dbReference type="ARBA" id="ARBA00022723"/>
    </source>
</evidence>
<name>T2G880_MEGG1</name>